<evidence type="ECO:0000313" key="4">
    <source>
        <dbReference type="Proteomes" id="UP000572007"/>
    </source>
</evidence>
<dbReference type="InterPro" id="IPR006442">
    <property type="entry name" value="Antitoxin_Phd/YefM"/>
</dbReference>
<accession>A0A846W954</accession>
<comment type="similarity">
    <text evidence="1 2">Belongs to the phD/YefM antitoxin family.</text>
</comment>
<organism evidence="3 4">
    <name type="scientific">Nocardia coubleae</name>
    <dbReference type="NCBI Taxonomy" id="356147"/>
    <lineage>
        <taxon>Bacteria</taxon>
        <taxon>Bacillati</taxon>
        <taxon>Actinomycetota</taxon>
        <taxon>Actinomycetes</taxon>
        <taxon>Mycobacteriales</taxon>
        <taxon>Nocardiaceae</taxon>
        <taxon>Nocardia</taxon>
    </lineage>
</organism>
<evidence type="ECO:0000313" key="3">
    <source>
        <dbReference type="EMBL" id="NKX89236.1"/>
    </source>
</evidence>
<protein>
    <recommendedName>
        <fullName evidence="2">Antitoxin</fullName>
    </recommendedName>
</protein>
<comment type="caution">
    <text evidence="3">The sequence shown here is derived from an EMBL/GenBank/DDBJ whole genome shotgun (WGS) entry which is preliminary data.</text>
</comment>
<dbReference type="Gene3D" id="3.40.1620.10">
    <property type="entry name" value="YefM-like domain"/>
    <property type="match status" value="1"/>
</dbReference>
<dbReference type="RefSeq" id="WP_067640394.1">
    <property type="nucleotide sequence ID" value="NZ_JAAXOM010000004.1"/>
</dbReference>
<dbReference type="SUPFAM" id="SSF143120">
    <property type="entry name" value="YefM-like"/>
    <property type="match status" value="1"/>
</dbReference>
<dbReference type="AlphaFoldDB" id="A0A846W954"/>
<dbReference type="EMBL" id="JAAXOM010000004">
    <property type="protein sequence ID" value="NKX89236.1"/>
    <property type="molecule type" value="Genomic_DNA"/>
</dbReference>
<evidence type="ECO:0000256" key="2">
    <source>
        <dbReference type="RuleBase" id="RU362080"/>
    </source>
</evidence>
<dbReference type="InterPro" id="IPR036165">
    <property type="entry name" value="YefM-like_sf"/>
</dbReference>
<reference evidence="3 4" key="1">
    <citation type="submission" date="2020-04" db="EMBL/GenBank/DDBJ databases">
        <title>MicrobeNet Type strains.</title>
        <authorList>
            <person name="Nicholson A.C."/>
        </authorList>
    </citation>
    <scope>NUCLEOTIDE SEQUENCE [LARGE SCALE GENOMIC DNA]</scope>
    <source>
        <strain evidence="3 4">DSM 44960</strain>
    </source>
</reference>
<evidence type="ECO:0000256" key="1">
    <source>
        <dbReference type="ARBA" id="ARBA00009981"/>
    </source>
</evidence>
<keyword evidence="4" id="KW-1185">Reference proteome</keyword>
<comment type="function">
    <text evidence="2">Antitoxin component of a type II toxin-antitoxin (TA) system.</text>
</comment>
<name>A0A846W954_9NOCA</name>
<dbReference type="InterPro" id="IPR051416">
    <property type="entry name" value="phD-YefM_TA_antitoxins"/>
</dbReference>
<sequence>MAGDAAERFNIHDAKTNLSRIIERVEQGEEIVISRAGTPVAKVVPLTRRVNRTARGSLRGRVTLSPDWDSAETNADIARDFGA</sequence>
<dbReference type="Proteomes" id="UP000572007">
    <property type="component" value="Unassembled WGS sequence"/>
</dbReference>
<dbReference type="Pfam" id="PF02604">
    <property type="entry name" value="PhdYeFM_antitox"/>
    <property type="match status" value="1"/>
</dbReference>
<proteinExistence type="inferred from homology"/>
<dbReference type="NCBIfam" id="TIGR01552">
    <property type="entry name" value="phd_fam"/>
    <property type="match status" value="1"/>
</dbReference>
<gene>
    <name evidence="3" type="ORF">HGA10_18210</name>
</gene>
<dbReference type="PANTHER" id="PTHR35377">
    <property type="entry name" value="ANTITOXIN VAPB49-RELATED-RELATED"/>
    <property type="match status" value="1"/>
</dbReference>